<evidence type="ECO:0000313" key="2">
    <source>
        <dbReference type="Proteomes" id="UP000792457"/>
    </source>
</evidence>
<evidence type="ECO:0000313" key="1">
    <source>
        <dbReference type="EMBL" id="KAG8222137.1"/>
    </source>
</evidence>
<dbReference type="EMBL" id="KZ308124">
    <property type="protein sequence ID" value="KAG8222137.1"/>
    <property type="molecule type" value="Genomic_DNA"/>
</dbReference>
<accession>A0A8K0JSY5</accession>
<dbReference type="Proteomes" id="UP000792457">
    <property type="component" value="Unassembled WGS sequence"/>
</dbReference>
<sequence>MAEGLMPMDIPVLSGDIFPLGSHSHVTPPINQMDNVSLEEYIQEIKAFTGHGVLNGEGTAGMGHVCSGSPEMDEAFLIGFSRFRRCWKYTKLAGAQENESHESELSEHHIQLRQRNCVSACLKRLPRSCIVLRSYRSQRL</sequence>
<organism evidence="1 2">
    <name type="scientific">Ladona fulva</name>
    <name type="common">Scarce chaser dragonfly</name>
    <name type="synonym">Libellula fulva</name>
    <dbReference type="NCBI Taxonomy" id="123851"/>
    <lineage>
        <taxon>Eukaryota</taxon>
        <taxon>Metazoa</taxon>
        <taxon>Ecdysozoa</taxon>
        <taxon>Arthropoda</taxon>
        <taxon>Hexapoda</taxon>
        <taxon>Insecta</taxon>
        <taxon>Pterygota</taxon>
        <taxon>Palaeoptera</taxon>
        <taxon>Odonata</taxon>
        <taxon>Epiprocta</taxon>
        <taxon>Anisoptera</taxon>
        <taxon>Libelluloidea</taxon>
        <taxon>Libellulidae</taxon>
        <taxon>Ladona</taxon>
    </lineage>
</organism>
<protein>
    <submittedName>
        <fullName evidence="1">Uncharacterized protein</fullName>
    </submittedName>
</protein>
<comment type="caution">
    <text evidence="1">The sequence shown here is derived from an EMBL/GenBank/DDBJ whole genome shotgun (WGS) entry which is preliminary data.</text>
</comment>
<proteinExistence type="predicted"/>
<dbReference type="AlphaFoldDB" id="A0A8K0JSY5"/>
<reference evidence="1" key="2">
    <citation type="submission" date="2017-10" db="EMBL/GenBank/DDBJ databases">
        <title>Ladona fulva Genome sequencing and assembly.</title>
        <authorList>
            <person name="Murali S."/>
            <person name="Richards S."/>
            <person name="Bandaranaike D."/>
            <person name="Bellair M."/>
            <person name="Blankenburg K."/>
            <person name="Chao H."/>
            <person name="Dinh H."/>
            <person name="Doddapaneni H."/>
            <person name="Dugan-Rocha S."/>
            <person name="Elkadiri S."/>
            <person name="Gnanaolivu R."/>
            <person name="Hernandez B."/>
            <person name="Skinner E."/>
            <person name="Javaid M."/>
            <person name="Lee S."/>
            <person name="Li M."/>
            <person name="Ming W."/>
            <person name="Munidasa M."/>
            <person name="Muniz J."/>
            <person name="Nguyen L."/>
            <person name="Hughes D."/>
            <person name="Osuji N."/>
            <person name="Pu L.-L."/>
            <person name="Puazo M."/>
            <person name="Qu C."/>
            <person name="Quiroz J."/>
            <person name="Raj R."/>
            <person name="Weissenberger G."/>
            <person name="Xin Y."/>
            <person name="Zou X."/>
            <person name="Han Y."/>
            <person name="Worley K."/>
            <person name="Muzny D."/>
            <person name="Gibbs R."/>
        </authorList>
    </citation>
    <scope>NUCLEOTIDE SEQUENCE</scope>
    <source>
        <strain evidence="1">Sampled in the wild</strain>
    </source>
</reference>
<reference evidence="1" key="1">
    <citation type="submission" date="2013-04" db="EMBL/GenBank/DDBJ databases">
        <authorList>
            <person name="Qu J."/>
            <person name="Murali S.C."/>
            <person name="Bandaranaike D."/>
            <person name="Bellair M."/>
            <person name="Blankenburg K."/>
            <person name="Chao H."/>
            <person name="Dinh H."/>
            <person name="Doddapaneni H."/>
            <person name="Downs B."/>
            <person name="Dugan-Rocha S."/>
            <person name="Elkadiri S."/>
            <person name="Gnanaolivu R.D."/>
            <person name="Hernandez B."/>
            <person name="Javaid M."/>
            <person name="Jayaseelan J.C."/>
            <person name="Lee S."/>
            <person name="Li M."/>
            <person name="Ming W."/>
            <person name="Munidasa M."/>
            <person name="Muniz J."/>
            <person name="Nguyen L."/>
            <person name="Ongeri F."/>
            <person name="Osuji N."/>
            <person name="Pu L.-L."/>
            <person name="Puazo M."/>
            <person name="Qu C."/>
            <person name="Quiroz J."/>
            <person name="Raj R."/>
            <person name="Weissenberger G."/>
            <person name="Xin Y."/>
            <person name="Zou X."/>
            <person name="Han Y."/>
            <person name="Richards S."/>
            <person name="Worley K."/>
            <person name="Muzny D."/>
            <person name="Gibbs R."/>
        </authorList>
    </citation>
    <scope>NUCLEOTIDE SEQUENCE</scope>
    <source>
        <strain evidence="1">Sampled in the wild</strain>
    </source>
</reference>
<name>A0A8K0JSY5_LADFU</name>
<keyword evidence="2" id="KW-1185">Reference proteome</keyword>
<feature type="non-terminal residue" evidence="1">
    <location>
        <position position="140"/>
    </location>
</feature>
<gene>
    <name evidence="1" type="ORF">J437_LFUL002134</name>
</gene>